<feature type="domain" description="Response regulatory" evidence="3">
    <location>
        <begin position="6"/>
        <end position="119"/>
    </location>
</feature>
<dbReference type="STRING" id="529704.SAMN02927913_1535"/>
<dbReference type="Pfam" id="PF00072">
    <property type="entry name" value="Response_reg"/>
    <property type="match status" value="1"/>
</dbReference>
<evidence type="ECO:0000259" key="4">
    <source>
        <dbReference type="PROSITE" id="PS50930"/>
    </source>
</evidence>
<dbReference type="InterPro" id="IPR001789">
    <property type="entry name" value="Sig_transdc_resp-reg_receiver"/>
</dbReference>
<dbReference type="GO" id="GO:0003677">
    <property type="term" value="F:DNA binding"/>
    <property type="evidence" value="ECO:0007669"/>
    <property type="project" value="InterPro"/>
</dbReference>
<evidence type="ECO:0000256" key="1">
    <source>
        <dbReference type="ARBA" id="ARBA00023012"/>
    </source>
</evidence>
<dbReference type="InterPro" id="IPR007492">
    <property type="entry name" value="LytTR_DNA-bd_dom"/>
</dbReference>
<keyword evidence="6" id="KW-1185">Reference proteome</keyword>
<dbReference type="Pfam" id="PF04397">
    <property type="entry name" value="LytTR"/>
    <property type="match status" value="1"/>
</dbReference>
<dbReference type="PANTHER" id="PTHR37299">
    <property type="entry name" value="TRANSCRIPTIONAL REGULATOR-RELATED"/>
    <property type="match status" value="1"/>
</dbReference>
<dbReference type="InterPro" id="IPR046947">
    <property type="entry name" value="LytR-like"/>
</dbReference>
<organism evidence="5 6">
    <name type="scientific">Frateuria terrea</name>
    <dbReference type="NCBI Taxonomy" id="529704"/>
    <lineage>
        <taxon>Bacteria</taxon>
        <taxon>Pseudomonadati</taxon>
        <taxon>Pseudomonadota</taxon>
        <taxon>Gammaproteobacteria</taxon>
        <taxon>Lysobacterales</taxon>
        <taxon>Rhodanobacteraceae</taxon>
        <taxon>Frateuria</taxon>
    </lineage>
</organism>
<accession>A0A1H6T220</accession>
<name>A0A1H6T220_9GAMM</name>
<dbReference type="PROSITE" id="PS50930">
    <property type="entry name" value="HTH_LYTTR"/>
    <property type="match status" value="1"/>
</dbReference>
<dbReference type="SUPFAM" id="SSF52172">
    <property type="entry name" value="CheY-like"/>
    <property type="match status" value="1"/>
</dbReference>
<sequence>MTSPLRVLVVDDEAPARRVLARMLQESPGIEVAGFACNGMEALDVLARERVDVLLLDIEMPQLAGIELAARLSPAVAPAVVFVTAWPQYAVRAFEMQVADYLLKPVRPERLAQALEHARAQLHAHNATQRVAALEASLRTLRERVPAEDGGEVWVEWGTGRLRLSLDDIEWFAADGDYVQAHTAERGYLMRDALNRLASALPATRFVRVHRSTLVNLAAVVRVATAANGQLLLTTRSGATLAVGRRVKARVRGALGA</sequence>
<dbReference type="SMART" id="SM00448">
    <property type="entry name" value="REC"/>
    <property type="match status" value="1"/>
</dbReference>
<dbReference type="Gene3D" id="3.40.50.2300">
    <property type="match status" value="1"/>
</dbReference>
<evidence type="ECO:0000313" key="5">
    <source>
        <dbReference type="EMBL" id="SEI73276.1"/>
    </source>
</evidence>
<dbReference type="EMBL" id="FNYC01000002">
    <property type="protein sequence ID" value="SEI73276.1"/>
    <property type="molecule type" value="Genomic_DNA"/>
</dbReference>
<evidence type="ECO:0000256" key="2">
    <source>
        <dbReference type="PROSITE-ProRule" id="PRU00169"/>
    </source>
</evidence>
<dbReference type="GO" id="GO:0000156">
    <property type="term" value="F:phosphorelay response regulator activity"/>
    <property type="evidence" value="ECO:0007669"/>
    <property type="project" value="InterPro"/>
</dbReference>
<feature type="domain" description="HTH LytTR-type" evidence="4">
    <location>
        <begin position="153"/>
        <end position="257"/>
    </location>
</feature>
<feature type="modified residue" description="4-aspartylphosphate" evidence="2">
    <location>
        <position position="57"/>
    </location>
</feature>
<dbReference type="AlphaFoldDB" id="A0A1H6T220"/>
<reference evidence="5 6" key="1">
    <citation type="submission" date="2016-10" db="EMBL/GenBank/DDBJ databases">
        <authorList>
            <person name="de Groot N.N."/>
        </authorList>
    </citation>
    <scope>NUCLEOTIDE SEQUENCE [LARGE SCALE GENOMIC DNA]</scope>
    <source>
        <strain evidence="5 6">DSM 26515</strain>
    </source>
</reference>
<dbReference type="Proteomes" id="UP000199420">
    <property type="component" value="Unassembled WGS sequence"/>
</dbReference>
<keyword evidence="1" id="KW-0902">Two-component regulatory system</keyword>
<dbReference type="OrthoDB" id="236568at2"/>
<dbReference type="RefSeq" id="WP_091335490.1">
    <property type="nucleotide sequence ID" value="NZ_FNYC01000002.1"/>
</dbReference>
<evidence type="ECO:0000259" key="3">
    <source>
        <dbReference type="PROSITE" id="PS50110"/>
    </source>
</evidence>
<proteinExistence type="predicted"/>
<dbReference type="PROSITE" id="PS50110">
    <property type="entry name" value="RESPONSE_REGULATORY"/>
    <property type="match status" value="1"/>
</dbReference>
<protein>
    <submittedName>
        <fullName evidence="5">Two component transcriptional regulator, LytTR family</fullName>
    </submittedName>
</protein>
<dbReference type="PANTHER" id="PTHR37299:SF1">
    <property type="entry name" value="STAGE 0 SPORULATION PROTEIN A HOMOLOG"/>
    <property type="match status" value="1"/>
</dbReference>
<dbReference type="Gene3D" id="2.40.50.1020">
    <property type="entry name" value="LytTr DNA-binding domain"/>
    <property type="match status" value="1"/>
</dbReference>
<dbReference type="SMART" id="SM00850">
    <property type="entry name" value="LytTR"/>
    <property type="match status" value="1"/>
</dbReference>
<dbReference type="InterPro" id="IPR011006">
    <property type="entry name" value="CheY-like_superfamily"/>
</dbReference>
<keyword evidence="2" id="KW-0597">Phosphoprotein</keyword>
<gene>
    <name evidence="5" type="ORF">SAMN04487997_1620</name>
</gene>
<evidence type="ECO:0000313" key="6">
    <source>
        <dbReference type="Proteomes" id="UP000199420"/>
    </source>
</evidence>